<accession>A0AAV2S595</accession>
<keyword evidence="3" id="KW-1185">Reference proteome</keyword>
<keyword evidence="1" id="KW-0732">Signal</keyword>
<organism evidence="2 3">
    <name type="scientific">Meganyctiphanes norvegica</name>
    <name type="common">Northern krill</name>
    <name type="synonym">Thysanopoda norvegica</name>
    <dbReference type="NCBI Taxonomy" id="48144"/>
    <lineage>
        <taxon>Eukaryota</taxon>
        <taxon>Metazoa</taxon>
        <taxon>Ecdysozoa</taxon>
        <taxon>Arthropoda</taxon>
        <taxon>Crustacea</taxon>
        <taxon>Multicrustacea</taxon>
        <taxon>Malacostraca</taxon>
        <taxon>Eumalacostraca</taxon>
        <taxon>Eucarida</taxon>
        <taxon>Euphausiacea</taxon>
        <taxon>Euphausiidae</taxon>
        <taxon>Meganyctiphanes</taxon>
    </lineage>
</organism>
<dbReference type="AlphaFoldDB" id="A0AAV2S595"/>
<feature type="signal peptide" evidence="1">
    <location>
        <begin position="1"/>
        <end position="19"/>
    </location>
</feature>
<proteinExistence type="predicted"/>
<comment type="caution">
    <text evidence="2">The sequence shown here is derived from an EMBL/GenBank/DDBJ whole genome shotgun (WGS) entry which is preliminary data.</text>
</comment>
<dbReference type="EMBL" id="CAXKWB010042531">
    <property type="protein sequence ID" value="CAL4158019.1"/>
    <property type="molecule type" value="Genomic_DNA"/>
</dbReference>
<evidence type="ECO:0008006" key="4">
    <source>
        <dbReference type="Google" id="ProtNLM"/>
    </source>
</evidence>
<protein>
    <recommendedName>
        <fullName evidence="4">UPAR/Ly6 domain-containing protein</fullName>
    </recommendedName>
</protein>
<evidence type="ECO:0000313" key="3">
    <source>
        <dbReference type="Proteomes" id="UP001497623"/>
    </source>
</evidence>
<gene>
    <name evidence="2" type="ORF">MNOR_LOCUS32021</name>
</gene>
<evidence type="ECO:0000313" key="2">
    <source>
        <dbReference type="EMBL" id="CAL4158019.1"/>
    </source>
</evidence>
<dbReference type="Proteomes" id="UP001497623">
    <property type="component" value="Unassembled WGS sequence"/>
</dbReference>
<sequence length="121" mass="12582">MLRLLVAVLILASVNTSYGLMCWGPDMGGWQIMSCDADEGLNTCIKVNTAEGHKTGCGNSAACTGAEVLQGFANLGSSLFGGSSKVDLIHCCDSFLCNGSESQVASLMLITLTGFLLKVLL</sequence>
<reference evidence="2 3" key="1">
    <citation type="submission" date="2024-05" db="EMBL/GenBank/DDBJ databases">
        <authorList>
            <person name="Wallberg A."/>
        </authorList>
    </citation>
    <scope>NUCLEOTIDE SEQUENCE [LARGE SCALE GENOMIC DNA]</scope>
</reference>
<evidence type="ECO:0000256" key="1">
    <source>
        <dbReference type="SAM" id="SignalP"/>
    </source>
</evidence>
<feature type="chain" id="PRO_5043830892" description="UPAR/Ly6 domain-containing protein" evidence="1">
    <location>
        <begin position="20"/>
        <end position="121"/>
    </location>
</feature>
<name>A0AAV2S595_MEGNR</name>